<dbReference type="SUPFAM" id="SSF68906">
    <property type="entry name" value="SAP domain"/>
    <property type="match status" value="1"/>
</dbReference>
<evidence type="ECO:0000259" key="2">
    <source>
        <dbReference type="PROSITE" id="PS50800"/>
    </source>
</evidence>
<keyword evidence="4" id="KW-1185">Reference proteome</keyword>
<dbReference type="InterPro" id="IPR003034">
    <property type="entry name" value="SAP_dom"/>
</dbReference>
<gene>
    <name evidence="3" type="primary">PLESTMB000211</name>
    <name evidence="3" type="ORF">PLESTB_000588800</name>
</gene>
<evidence type="ECO:0000313" key="4">
    <source>
        <dbReference type="Proteomes" id="UP001165080"/>
    </source>
</evidence>
<keyword evidence="1" id="KW-0812">Transmembrane</keyword>
<dbReference type="Gene3D" id="1.10.720.30">
    <property type="entry name" value="SAP domain"/>
    <property type="match status" value="1"/>
</dbReference>
<dbReference type="InterPro" id="IPR036361">
    <property type="entry name" value="SAP_dom_sf"/>
</dbReference>
<keyword evidence="1" id="KW-1133">Transmembrane helix</keyword>
<evidence type="ECO:0000256" key="1">
    <source>
        <dbReference type="SAM" id="Phobius"/>
    </source>
</evidence>
<feature type="transmembrane region" description="Helical" evidence="1">
    <location>
        <begin position="256"/>
        <end position="279"/>
    </location>
</feature>
<reference evidence="3 4" key="1">
    <citation type="journal article" date="2023" name="Commun. Biol.">
        <title>Reorganization of the ancestral sex-determining regions during the evolution of trioecy in Pleodorina starrii.</title>
        <authorList>
            <person name="Takahashi K."/>
            <person name="Suzuki S."/>
            <person name="Kawai-Toyooka H."/>
            <person name="Yamamoto K."/>
            <person name="Hamaji T."/>
            <person name="Ootsuki R."/>
            <person name="Yamaguchi H."/>
            <person name="Kawachi M."/>
            <person name="Higashiyama T."/>
            <person name="Nozaki H."/>
        </authorList>
    </citation>
    <scope>NUCLEOTIDE SEQUENCE [LARGE SCALE GENOMIC DNA]</scope>
    <source>
        <strain evidence="3 4">NIES-4479</strain>
    </source>
</reference>
<comment type="caution">
    <text evidence="3">The sequence shown here is derived from an EMBL/GenBank/DDBJ whole genome shotgun (WGS) entry which is preliminary data.</text>
</comment>
<dbReference type="Proteomes" id="UP001165080">
    <property type="component" value="Unassembled WGS sequence"/>
</dbReference>
<organism evidence="3 4">
    <name type="scientific">Pleodorina starrii</name>
    <dbReference type="NCBI Taxonomy" id="330485"/>
    <lineage>
        <taxon>Eukaryota</taxon>
        <taxon>Viridiplantae</taxon>
        <taxon>Chlorophyta</taxon>
        <taxon>core chlorophytes</taxon>
        <taxon>Chlorophyceae</taxon>
        <taxon>CS clade</taxon>
        <taxon>Chlamydomonadales</taxon>
        <taxon>Volvocaceae</taxon>
        <taxon>Pleodorina</taxon>
    </lineage>
</organism>
<feature type="domain" description="SAP" evidence="2">
    <location>
        <begin position="461"/>
        <end position="495"/>
    </location>
</feature>
<dbReference type="Pfam" id="PF02037">
    <property type="entry name" value="SAP"/>
    <property type="match status" value="1"/>
</dbReference>
<sequence>MHIADFVQRAEDDARQRGATLDVFMEFPYVVASGPARENVLARIDEIFSRDGKQGGAVGILQKLFGKSPQFIGIFSTLYRRFSGRFYRHPPGQNRYRFHYADARFEFNVKRFLSPTSVKWVETFHQKVTSVEEFRTLLEAFLLGYRRDGSFQEHIAAVLGPEVQVFTDSLSSRRPGGPKTLHKIAKQVYKLPPSMRALVEDYISDKLDNICSILREDIRFDDGVRLIRQRTRISRDSHGLRDGTLAYLRNSRLNNYVGIFTIFMELIVQTIMMDIYLLARLLSYTHQPQSTGGTTIVYAGDYHISVYADFFARYFGLAPLGCHVPSYSLEMNDEKAQDMVQRCVLAGLGTCNMTQLTGDLDLDDDNLSEDLQQMILRIEAEDDDIDEPSCRVGQQTEQASPDQVPIAPITTTQEEADDDGLVDAGEEEPEVACTVVDAGVTSTCGVPEHPDGPREVLVIEYSNMKLEQLRKMLRSQHMDASGKKEILVQRLVDAHQNKSFQQ</sequence>
<keyword evidence="1" id="KW-0472">Membrane</keyword>
<protein>
    <recommendedName>
        <fullName evidence="2">SAP domain-containing protein</fullName>
    </recommendedName>
</protein>
<evidence type="ECO:0000313" key="3">
    <source>
        <dbReference type="EMBL" id="GLC52155.1"/>
    </source>
</evidence>
<name>A0A9W6F1B6_9CHLO</name>
<dbReference type="AlphaFoldDB" id="A0A9W6F1B6"/>
<accession>A0A9W6F1B6</accession>
<proteinExistence type="predicted"/>
<dbReference type="EMBL" id="BRXU01000005">
    <property type="protein sequence ID" value="GLC52155.1"/>
    <property type="molecule type" value="Genomic_DNA"/>
</dbReference>
<dbReference type="PROSITE" id="PS50800">
    <property type="entry name" value="SAP"/>
    <property type="match status" value="1"/>
</dbReference>